<comment type="caution">
    <text evidence="1">The sequence shown here is derived from an EMBL/GenBank/DDBJ whole genome shotgun (WGS) entry which is preliminary data.</text>
</comment>
<protein>
    <submittedName>
        <fullName evidence="1">Uncharacterized protein</fullName>
    </submittedName>
</protein>
<evidence type="ECO:0000313" key="2">
    <source>
        <dbReference type="Proteomes" id="UP001056120"/>
    </source>
</evidence>
<dbReference type="EMBL" id="CM042042">
    <property type="protein sequence ID" value="KAI3704803.1"/>
    <property type="molecule type" value="Genomic_DNA"/>
</dbReference>
<organism evidence="1 2">
    <name type="scientific">Smallanthus sonchifolius</name>
    <dbReference type="NCBI Taxonomy" id="185202"/>
    <lineage>
        <taxon>Eukaryota</taxon>
        <taxon>Viridiplantae</taxon>
        <taxon>Streptophyta</taxon>
        <taxon>Embryophyta</taxon>
        <taxon>Tracheophyta</taxon>
        <taxon>Spermatophyta</taxon>
        <taxon>Magnoliopsida</taxon>
        <taxon>eudicotyledons</taxon>
        <taxon>Gunneridae</taxon>
        <taxon>Pentapetalae</taxon>
        <taxon>asterids</taxon>
        <taxon>campanulids</taxon>
        <taxon>Asterales</taxon>
        <taxon>Asteraceae</taxon>
        <taxon>Asteroideae</taxon>
        <taxon>Heliantheae alliance</taxon>
        <taxon>Millerieae</taxon>
        <taxon>Smallanthus</taxon>
    </lineage>
</organism>
<evidence type="ECO:0000313" key="1">
    <source>
        <dbReference type="EMBL" id="KAI3704803.1"/>
    </source>
</evidence>
<keyword evidence="2" id="KW-1185">Reference proteome</keyword>
<proteinExistence type="predicted"/>
<dbReference type="Proteomes" id="UP001056120">
    <property type="component" value="Linkage Group LG25"/>
</dbReference>
<name>A0ACB9A4K5_9ASTR</name>
<accession>A0ACB9A4K5</accession>
<reference evidence="2" key="1">
    <citation type="journal article" date="2022" name="Mol. Ecol. Resour.">
        <title>The genomes of chicory, endive, great burdock and yacon provide insights into Asteraceae palaeo-polyploidization history and plant inulin production.</title>
        <authorList>
            <person name="Fan W."/>
            <person name="Wang S."/>
            <person name="Wang H."/>
            <person name="Wang A."/>
            <person name="Jiang F."/>
            <person name="Liu H."/>
            <person name="Zhao H."/>
            <person name="Xu D."/>
            <person name="Zhang Y."/>
        </authorList>
    </citation>
    <scope>NUCLEOTIDE SEQUENCE [LARGE SCALE GENOMIC DNA]</scope>
    <source>
        <strain evidence="2">cv. Yunnan</strain>
    </source>
</reference>
<reference evidence="1 2" key="2">
    <citation type="journal article" date="2022" name="Mol. Ecol. Resour.">
        <title>The genomes of chicory, endive, great burdock and yacon provide insights into Asteraceae paleo-polyploidization history and plant inulin production.</title>
        <authorList>
            <person name="Fan W."/>
            <person name="Wang S."/>
            <person name="Wang H."/>
            <person name="Wang A."/>
            <person name="Jiang F."/>
            <person name="Liu H."/>
            <person name="Zhao H."/>
            <person name="Xu D."/>
            <person name="Zhang Y."/>
        </authorList>
    </citation>
    <scope>NUCLEOTIDE SEQUENCE [LARGE SCALE GENOMIC DNA]</scope>
    <source>
        <strain evidence="2">cv. Yunnan</strain>
        <tissue evidence="1">Leaves</tissue>
    </source>
</reference>
<sequence length="180" mass="21183">MEEILKTLPQHTCSWLKGKITYYKCENFWADEQTLKKGFMAQQSFEADLSSGPYWDHILGYWKASIERPHRVLLLKYEDLKMEPTSNVKRLAEFIGYPFSIDEEKEGVVDKIINLCSFENLSKLEVNKTGKMQDVYVVENRIFFRKAKDGDWKNYFTDEMKEKIDKLMDEKLSGTGLVLK</sequence>
<gene>
    <name evidence="1" type="ORF">L1987_75032</name>
</gene>